<name>A0ABD1A3D5_CARAN</name>
<dbReference type="Pfam" id="PF07734">
    <property type="entry name" value="FBA_1"/>
    <property type="match status" value="1"/>
</dbReference>
<evidence type="ECO:0000259" key="1">
    <source>
        <dbReference type="PROSITE" id="PS50181"/>
    </source>
</evidence>
<sequence>MPNLPKDLVEEVLFRVPVKSIRKVQFTCKKWNTLSKGNFFAKKHLGQDILATADKFMVVMMMDFSVYLMNIIEREAKLISLVEVDVAIVLHCDGLLLCITKDHSKLVVWNPYWGQTRWIESTHNSQRLDFHSYAIGYDKIIKSYKILRFIDPDFPTPFVEVKIYDLNSDSWRVLDVVPSGQIYHYNRGVSLKGNTYWFGREKPSQSGDGCLVCFDFTSERFGPLLPVPFEWIYGDTMSVSTVREEQLAIFFMRRDTLMLEIWISTKIEPNAVSWSNKVFLAMDMTPLVDLGFRPGEGKDASFFIDEEKKVAVVFGKDITEEDREINPTRNVVYTIGVDGSYKKSYLGESPYKSCYPLACSYVPSLVQLN</sequence>
<dbReference type="PANTHER" id="PTHR31672">
    <property type="entry name" value="BNACNNG10540D PROTEIN"/>
    <property type="match status" value="1"/>
</dbReference>
<reference evidence="2 3" key="1">
    <citation type="submission" date="2024-04" db="EMBL/GenBank/DDBJ databases">
        <title>Genome assembly C_amara_ONT_v2.</title>
        <authorList>
            <person name="Yant L."/>
            <person name="Moore C."/>
            <person name="Slenker M."/>
        </authorList>
    </citation>
    <scope>NUCLEOTIDE SEQUENCE [LARGE SCALE GENOMIC DNA]</scope>
    <source>
        <tissue evidence="2">Leaf</tissue>
    </source>
</reference>
<dbReference type="InterPro" id="IPR050796">
    <property type="entry name" value="SCF_F-box_component"/>
</dbReference>
<dbReference type="NCBIfam" id="TIGR01640">
    <property type="entry name" value="F_box_assoc_1"/>
    <property type="match status" value="1"/>
</dbReference>
<protein>
    <submittedName>
        <fullName evidence="2">F-box protein</fullName>
    </submittedName>
</protein>
<accession>A0ABD1A3D5</accession>
<dbReference type="SMART" id="SM00256">
    <property type="entry name" value="FBOX"/>
    <property type="match status" value="1"/>
</dbReference>
<dbReference type="PANTHER" id="PTHR31672:SF13">
    <property type="entry name" value="F-BOX PROTEIN CPR30-LIKE"/>
    <property type="match status" value="1"/>
</dbReference>
<dbReference type="InterPro" id="IPR036047">
    <property type="entry name" value="F-box-like_dom_sf"/>
</dbReference>
<dbReference type="InterPro" id="IPR001810">
    <property type="entry name" value="F-box_dom"/>
</dbReference>
<dbReference type="Proteomes" id="UP001558713">
    <property type="component" value="Unassembled WGS sequence"/>
</dbReference>
<proteinExistence type="predicted"/>
<keyword evidence="3" id="KW-1185">Reference proteome</keyword>
<evidence type="ECO:0000313" key="2">
    <source>
        <dbReference type="EMBL" id="KAL1197514.1"/>
    </source>
</evidence>
<dbReference type="EMBL" id="JBANAX010000688">
    <property type="protein sequence ID" value="KAL1197514.1"/>
    <property type="molecule type" value="Genomic_DNA"/>
</dbReference>
<dbReference type="PROSITE" id="PS50181">
    <property type="entry name" value="FBOX"/>
    <property type="match status" value="1"/>
</dbReference>
<dbReference type="InterPro" id="IPR011043">
    <property type="entry name" value="Gal_Oxase/kelch_b-propeller"/>
</dbReference>
<dbReference type="InterPro" id="IPR006527">
    <property type="entry name" value="F-box-assoc_dom_typ1"/>
</dbReference>
<dbReference type="Pfam" id="PF00646">
    <property type="entry name" value="F-box"/>
    <property type="match status" value="1"/>
</dbReference>
<comment type="caution">
    <text evidence="2">The sequence shown here is derived from an EMBL/GenBank/DDBJ whole genome shotgun (WGS) entry which is preliminary data.</text>
</comment>
<dbReference type="AlphaFoldDB" id="A0ABD1A3D5"/>
<gene>
    <name evidence="2" type="ORF">V5N11_012093</name>
</gene>
<organism evidence="2 3">
    <name type="scientific">Cardamine amara subsp. amara</name>
    <dbReference type="NCBI Taxonomy" id="228776"/>
    <lineage>
        <taxon>Eukaryota</taxon>
        <taxon>Viridiplantae</taxon>
        <taxon>Streptophyta</taxon>
        <taxon>Embryophyta</taxon>
        <taxon>Tracheophyta</taxon>
        <taxon>Spermatophyta</taxon>
        <taxon>Magnoliopsida</taxon>
        <taxon>eudicotyledons</taxon>
        <taxon>Gunneridae</taxon>
        <taxon>Pentapetalae</taxon>
        <taxon>rosids</taxon>
        <taxon>malvids</taxon>
        <taxon>Brassicales</taxon>
        <taxon>Brassicaceae</taxon>
        <taxon>Cardamineae</taxon>
        <taxon>Cardamine</taxon>
    </lineage>
</organism>
<feature type="domain" description="F-box" evidence="1">
    <location>
        <begin position="1"/>
        <end position="44"/>
    </location>
</feature>
<dbReference type="SUPFAM" id="SSF81383">
    <property type="entry name" value="F-box domain"/>
    <property type="match status" value="1"/>
</dbReference>
<dbReference type="InterPro" id="IPR017451">
    <property type="entry name" value="F-box-assoc_interact_dom"/>
</dbReference>
<dbReference type="SUPFAM" id="SSF50965">
    <property type="entry name" value="Galactose oxidase, central domain"/>
    <property type="match status" value="1"/>
</dbReference>
<evidence type="ECO:0000313" key="3">
    <source>
        <dbReference type="Proteomes" id="UP001558713"/>
    </source>
</evidence>